<feature type="domain" description="CSD" evidence="3">
    <location>
        <begin position="116"/>
        <end position="180"/>
    </location>
</feature>
<dbReference type="GO" id="GO:0003676">
    <property type="term" value="F:nucleic acid binding"/>
    <property type="evidence" value="ECO:0007669"/>
    <property type="project" value="InterPro"/>
</dbReference>
<sequence>MRLSPQITFRNMSPSEAMERNILERIEKLDSFYDGIMSCRVMVEASHKHHHQGNVYHVRIDLTVPGHELAVSRDPGLDHAHEDAYVAIRDAFDAARRQLEDLERRRRSQVKTHEVQAHGRISRLIPAEDFGIIETPEGREIYFHRHSVVNSDFDRLTVGTAVRFAEETGEEGPQASSVRVEGKHHLIG</sequence>
<dbReference type="InterPro" id="IPR002059">
    <property type="entry name" value="CSP_DNA-bd"/>
</dbReference>
<dbReference type="Proteomes" id="UP001158598">
    <property type="component" value="Chromosome"/>
</dbReference>
<dbReference type="AlphaFoldDB" id="A0AA35XYF2"/>
<proteinExistence type="predicted"/>
<protein>
    <submittedName>
        <fullName evidence="4">Ribosomal subunit interface protein</fullName>
    </submittedName>
</protein>
<evidence type="ECO:0000313" key="4">
    <source>
        <dbReference type="EMBL" id="CAI8809107.1"/>
    </source>
</evidence>
<dbReference type="SUPFAM" id="SSF50249">
    <property type="entry name" value="Nucleic acid-binding proteins"/>
    <property type="match status" value="1"/>
</dbReference>
<reference evidence="4" key="1">
    <citation type="submission" date="2023-03" db="EMBL/GenBank/DDBJ databases">
        <authorList>
            <person name="Pearce D."/>
        </authorList>
    </citation>
    <scope>NUCLEOTIDE SEQUENCE</scope>
    <source>
        <strain evidence="4">Mc</strain>
    </source>
</reference>
<dbReference type="Pfam" id="PF02482">
    <property type="entry name" value="Ribosomal_S30AE"/>
    <property type="match status" value="1"/>
</dbReference>
<feature type="coiled-coil region" evidence="1">
    <location>
        <begin position="85"/>
        <end position="112"/>
    </location>
</feature>
<dbReference type="RefSeq" id="WP_026045979.1">
    <property type="nucleotide sequence ID" value="NZ_OX458332.1"/>
</dbReference>
<dbReference type="Gene3D" id="3.30.160.100">
    <property type="entry name" value="Ribosome hibernation promotion factor-like"/>
    <property type="match status" value="1"/>
</dbReference>
<organism evidence="4 5">
    <name type="scientific">Methylococcus capsulatus</name>
    <dbReference type="NCBI Taxonomy" id="414"/>
    <lineage>
        <taxon>Bacteria</taxon>
        <taxon>Pseudomonadati</taxon>
        <taxon>Pseudomonadota</taxon>
        <taxon>Gammaproteobacteria</taxon>
        <taxon>Methylococcales</taxon>
        <taxon>Methylococcaceae</taxon>
        <taxon>Methylococcus</taxon>
    </lineage>
</organism>
<name>A0AA35XYF2_METCP</name>
<dbReference type="Gene3D" id="2.40.50.140">
    <property type="entry name" value="Nucleic acid-binding proteins"/>
    <property type="match status" value="1"/>
</dbReference>
<feature type="region of interest" description="Disordered" evidence="2">
    <location>
        <begin position="167"/>
        <end position="188"/>
    </location>
</feature>
<evidence type="ECO:0000313" key="5">
    <source>
        <dbReference type="Proteomes" id="UP001158598"/>
    </source>
</evidence>
<evidence type="ECO:0000256" key="1">
    <source>
        <dbReference type="SAM" id="Coils"/>
    </source>
</evidence>
<accession>A0AA35XYF2</accession>
<dbReference type="SUPFAM" id="SSF69754">
    <property type="entry name" value="Ribosome binding protein Y (YfiA homologue)"/>
    <property type="match status" value="1"/>
</dbReference>
<dbReference type="EMBL" id="OX458332">
    <property type="protein sequence ID" value="CAI8809107.1"/>
    <property type="molecule type" value="Genomic_DNA"/>
</dbReference>
<keyword evidence="1" id="KW-0175">Coiled coil</keyword>
<dbReference type="InterPro" id="IPR003489">
    <property type="entry name" value="RHF/RaiA"/>
</dbReference>
<dbReference type="CDD" id="cd00552">
    <property type="entry name" value="RaiA"/>
    <property type="match status" value="1"/>
</dbReference>
<dbReference type="InterPro" id="IPR012340">
    <property type="entry name" value="NA-bd_OB-fold"/>
</dbReference>
<dbReference type="InterPro" id="IPR036567">
    <property type="entry name" value="RHF-like"/>
</dbReference>
<evidence type="ECO:0000259" key="3">
    <source>
        <dbReference type="PROSITE" id="PS51857"/>
    </source>
</evidence>
<gene>
    <name evidence="4" type="ORF">MCNOR_1717</name>
</gene>
<evidence type="ECO:0000256" key="2">
    <source>
        <dbReference type="SAM" id="MobiDB-lite"/>
    </source>
</evidence>
<dbReference type="Pfam" id="PF00313">
    <property type="entry name" value="CSD"/>
    <property type="match status" value="1"/>
</dbReference>
<dbReference type="PROSITE" id="PS51857">
    <property type="entry name" value="CSD_2"/>
    <property type="match status" value="1"/>
</dbReference>